<evidence type="ECO:0000256" key="7">
    <source>
        <dbReference type="ARBA" id="ARBA00022863"/>
    </source>
</evidence>
<evidence type="ECO:0000256" key="5">
    <source>
        <dbReference type="ARBA" id="ARBA00022581"/>
    </source>
</evidence>
<evidence type="ECO:0000256" key="10">
    <source>
        <dbReference type="ARBA" id="ARBA00023280"/>
    </source>
</evidence>
<comment type="similarity">
    <text evidence="11">Belongs to the orthopoxvirus OPG038 family.</text>
</comment>
<evidence type="ECO:0000313" key="16">
    <source>
        <dbReference type="EMBL" id="AKJ93642.1"/>
    </source>
</evidence>
<evidence type="ECO:0000256" key="4">
    <source>
        <dbReference type="ARBA" id="ARBA00022525"/>
    </source>
</evidence>
<keyword evidence="5" id="KW-0945">Host-virus interaction</keyword>
<dbReference type="Proteomes" id="UP000101745">
    <property type="component" value="Segment"/>
</dbReference>
<keyword evidence="18" id="KW-1185">Reference proteome</keyword>
<dbReference type="GO" id="GO:0044165">
    <property type="term" value="C:host cell endoplasmic reticulum"/>
    <property type="evidence" value="ECO:0007669"/>
    <property type="project" value="UniProtKB-SubCell"/>
</dbReference>
<dbReference type="EMBL" id="KP143769">
    <property type="protein sequence ID" value="AKJ93834.1"/>
    <property type="molecule type" value="Genomic_DNA"/>
</dbReference>
<evidence type="ECO:0000256" key="6">
    <source>
        <dbReference type="ARBA" id="ARBA00022729"/>
    </source>
</evidence>
<gene>
    <name evidence="16" type="ORF">RCNV-Herman-008</name>
    <name evidence="17" type="ORF">RCNV-Herman-201</name>
</gene>
<keyword evidence="10" id="KW-0899">Viral immunoevasion</keyword>
<dbReference type="GeneID" id="24528235"/>
<evidence type="ECO:0000256" key="3">
    <source>
        <dbReference type="ARBA" id="ARBA00022518"/>
    </source>
</evidence>
<dbReference type="GO" id="GO:0085034">
    <property type="term" value="P:symbiont-mediated suppression of host NF-kappaB cascade"/>
    <property type="evidence" value="ECO:0007669"/>
    <property type="project" value="UniProtKB-KW"/>
</dbReference>
<keyword evidence="7" id="KW-1100">Inhibition of host NF-kappa-B by virus</keyword>
<evidence type="ECO:0000256" key="11">
    <source>
        <dbReference type="ARBA" id="ARBA00034764"/>
    </source>
</evidence>
<dbReference type="GO" id="GO:0005576">
    <property type="term" value="C:extracellular region"/>
    <property type="evidence" value="ECO:0007669"/>
    <property type="project" value="UniProtKB-SubCell"/>
</dbReference>
<dbReference type="RefSeq" id="YP_009143321.1">
    <property type="nucleotide sequence ID" value="NC_027213.1"/>
</dbReference>
<organism evidence="17 18">
    <name type="scientific">Raccoon poxvirus</name>
    <name type="common">RCN</name>
    <dbReference type="NCBI Taxonomy" id="10256"/>
    <lineage>
        <taxon>Viruses</taxon>
        <taxon>Varidnaviria</taxon>
        <taxon>Bamfordvirae</taxon>
        <taxon>Nucleocytoviricota</taxon>
        <taxon>Pokkesviricetes</taxon>
        <taxon>Chitovirales</taxon>
        <taxon>Poxviridae</taxon>
        <taxon>Chordopoxvirinae</taxon>
        <taxon>Orthopoxvirus</taxon>
        <taxon>Orthopoxvirus raccoonpox</taxon>
    </lineage>
</organism>
<keyword evidence="4" id="KW-0964">Secreted</keyword>
<evidence type="ECO:0000256" key="1">
    <source>
        <dbReference type="ARBA" id="ARBA00004354"/>
    </source>
</evidence>
<dbReference type="InterPro" id="IPR006971">
    <property type="entry name" value="Poxvirus_M2"/>
</dbReference>
<reference evidence="17 18" key="1">
    <citation type="journal article" date="2015" name="J. Gen. Virol.">
        <title>Genome sequence and comparative virulence of raccoonpox virus: the first North American poxvirus sequence.</title>
        <authorList>
            <person name="Fleischauer C."/>
            <person name="Upton C."/>
            <person name="Victoria J."/>
            <person name="Jones G.J."/>
            <person name="Roper R.L."/>
        </authorList>
    </citation>
    <scope>NUCLEOTIDE SEQUENCE [LARGE SCALE GENOMIC DNA]</scope>
    <source>
        <strain evidence="17 18">Herman</strain>
    </source>
</reference>
<evidence type="ECO:0000256" key="13">
    <source>
        <dbReference type="ARBA" id="ARBA00034839"/>
    </source>
</evidence>
<evidence type="ECO:0000256" key="9">
    <source>
        <dbReference type="ARBA" id="ARBA00023184"/>
    </source>
</evidence>
<evidence type="ECO:0000256" key="12">
    <source>
        <dbReference type="ARBA" id="ARBA00034797"/>
    </source>
</evidence>
<keyword evidence="3" id="KW-0244">Early protein</keyword>
<accession>A0A0G3G0B0</accession>
<keyword evidence="9" id="KW-1038">Host endoplasmic reticulum</keyword>
<evidence type="ECO:0000256" key="14">
    <source>
        <dbReference type="ARBA" id="ARBA00034914"/>
    </source>
</evidence>
<keyword evidence="8" id="KW-0325">Glycoprotein</keyword>
<name>A0A0G3G0B0_RACVI</name>
<protein>
    <recommendedName>
        <fullName evidence="13">Early protein OPG038</fullName>
    </recommendedName>
    <alternativeName>
        <fullName evidence="14">Protein M2</fullName>
    </alternativeName>
</protein>
<organismHost>
    <name type="scientific">Procyon lotor</name>
    <name type="common">Raccoon</name>
    <dbReference type="NCBI Taxonomy" id="9654"/>
</organismHost>
<keyword evidence="6" id="KW-0732">Signal</keyword>
<comment type="subcellular location">
    <subcellularLocation>
        <location evidence="1">Host endoplasmic reticulum</location>
    </subcellularLocation>
    <subcellularLocation>
        <location evidence="2">Secreted</location>
    </subcellularLocation>
</comment>
<proteinExistence type="inferred from homology"/>
<evidence type="ECO:0000313" key="17">
    <source>
        <dbReference type="EMBL" id="AKJ93834.1"/>
    </source>
</evidence>
<evidence type="ECO:0000256" key="2">
    <source>
        <dbReference type="ARBA" id="ARBA00004613"/>
    </source>
</evidence>
<dbReference type="RefSeq" id="YP_009143513.1">
    <property type="nucleotide sequence ID" value="NC_027213.1"/>
</dbReference>
<dbReference type="OrthoDB" id="16522at10239"/>
<dbReference type="PROSITE" id="PS51257">
    <property type="entry name" value="PROKAR_LIPOPROTEIN"/>
    <property type="match status" value="1"/>
</dbReference>
<dbReference type="KEGG" id="vg:24528235"/>
<dbReference type="GeneID" id="24528042"/>
<comment type="subunit">
    <text evidence="12">Homooligomer. Interacts with host CD80 and CD86 when secreted.</text>
</comment>
<dbReference type="Pfam" id="PF04887">
    <property type="entry name" value="Pox_M2"/>
    <property type="match status" value="1"/>
</dbReference>
<evidence type="ECO:0000313" key="18">
    <source>
        <dbReference type="Proteomes" id="UP000101745"/>
    </source>
</evidence>
<evidence type="ECO:0000256" key="15">
    <source>
        <dbReference type="ARBA" id="ARBA00045309"/>
    </source>
</evidence>
<sequence>MNKLVLLTLLYTIIYSVSCGCVRDQWVLEAILGITVNYPITEPQSDECVVQLRKDSKNSSIDINGYGLNVYVSESVPDSRTLAGAAISVYNDTIMLRIYSDYSNYKIINKKNNNANYTIRITCLNNNCGIDASTNENNIPYMNAVIDIIGPCVSCVNITLRPDNDTFVPRVATVSSFKHRNENDNANVLLSNINNANEDSLNINESCKTVPDNVPVFLCYKK</sequence>
<evidence type="ECO:0000256" key="8">
    <source>
        <dbReference type="ARBA" id="ARBA00023180"/>
    </source>
</evidence>
<dbReference type="KEGG" id="vg:24528042"/>
<comment type="function">
    <text evidence="15">Plays a role in immune evasion. When secreted, inhibits T-cell activation by preventing the binding of host CD80 and CD86 to soluble CTLA4 and CD28. In the infected cell, may inhibits host NF kappa B activation.</text>
</comment>
<dbReference type="EMBL" id="KP143769">
    <property type="protein sequence ID" value="AKJ93642.1"/>
    <property type="molecule type" value="Genomic_DNA"/>
</dbReference>